<dbReference type="Proteomes" id="UP000224101">
    <property type="component" value="Segment"/>
</dbReference>
<dbReference type="InterPro" id="IPR015797">
    <property type="entry name" value="NUDIX_hydrolase-like_dom_sf"/>
</dbReference>
<dbReference type="SUPFAM" id="SSF55811">
    <property type="entry name" value="Nudix"/>
    <property type="match status" value="1"/>
</dbReference>
<keyword evidence="3 5" id="KW-0378">Hydrolase</keyword>
<dbReference type="InterPro" id="IPR014729">
    <property type="entry name" value="Rossmann-like_a/b/a_fold"/>
</dbReference>
<dbReference type="GO" id="GO:0016779">
    <property type="term" value="F:nucleotidyltransferase activity"/>
    <property type="evidence" value="ECO:0007669"/>
    <property type="project" value="UniProtKB-KW"/>
</dbReference>
<protein>
    <submittedName>
        <fullName evidence="5">NMN adenylyltransferase NUDIX hydrolase</fullName>
    </submittedName>
</protein>
<dbReference type="EMBL" id="KY979132">
    <property type="protein sequence ID" value="ASD50455.1"/>
    <property type="molecule type" value="Genomic_DNA"/>
</dbReference>
<sequence length="326" mass="36995">MRAQPFHAGHAHLVKTARSKCDRLVIILGSANRPQSARNPWTYEERRKMIHLWVDAQGLSNIEFAPLNDHRYSDVTWRQEVQTVFDELSFPSDILILFGHSKEGNDYLEWFPEVNYVEVAAEPGMETLCATDLRRQMWDQGCLPSEAAADMQYFEDERARFSDYPYPETLNFNCADAIVECDGHVALIHRGGSPGKGNWALPGGFKNRNETFLDCAIRELREEVNIRVPEKVLRGSIVSTKLFDSPDRGEGIPRNTLAVHIRITRDANGDLPRISPGDDAMKATWVSIYSAMNELAMHDDHQDILSVMLGTSPVPAIFNPRFQPKR</sequence>
<dbReference type="PANTHER" id="PTHR21342">
    <property type="entry name" value="PHOSPHOPANTETHEINE ADENYLYLTRANSFERASE"/>
    <property type="match status" value="1"/>
</dbReference>
<dbReference type="KEGG" id="vg:40085858"/>
<dbReference type="CDD" id="cd18873">
    <property type="entry name" value="NUDIX_NadM_like"/>
    <property type="match status" value="1"/>
</dbReference>
<dbReference type="OrthoDB" id="9613at10239"/>
<dbReference type="Pfam" id="PF01467">
    <property type="entry name" value="CTP_transf_like"/>
    <property type="match status" value="1"/>
</dbReference>
<dbReference type="GO" id="GO:0016787">
    <property type="term" value="F:hydrolase activity"/>
    <property type="evidence" value="ECO:0007669"/>
    <property type="project" value="UniProtKB-KW"/>
</dbReference>
<evidence type="ECO:0000313" key="5">
    <source>
        <dbReference type="EMBL" id="ASD50455.1"/>
    </source>
</evidence>
<dbReference type="PROSITE" id="PS51462">
    <property type="entry name" value="NUDIX"/>
    <property type="match status" value="1"/>
</dbReference>
<dbReference type="PROSITE" id="PS00893">
    <property type="entry name" value="NUDIX_BOX"/>
    <property type="match status" value="1"/>
</dbReference>
<name>A0A218M335_9CAUD</name>
<organism evidence="5 6">
    <name type="scientific">Acidovorax phage ACP17</name>
    <dbReference type="NCBI Taxonomy" id="2010329"/>
    <lineage>
        <taxon>Viruses</taxon>
        <taxon>Duplodnaviria</taxon>
        <taxon>Heunggongvirae</taxon>
        <taxon>Uroviricota</taxon>
        <taxon>Caudoviricetes</taxon>
        <taxon>Busanvirus</taxon>
        <taxon>Busanvirus ACP17</taxon>
    </lineage>
</organism>
<proteinExistence type="predicted"/>
<dbReference type="SUPFAM" id="SSF52374">
    <property type="entry name" value="Nucleotidylyl transferase"/>
    <property type="match status" value="1"/>
</dbReference>
<keyword evidence="6" id="KW-1185">Reference proteome</keyword>
<dbReference type="InterPro" id="IPR000086">
    <property type="entry name" value="NUDIX_hydrolase_dom"/>
</dbReference>
<dbReference type="InterPro" id="IPR020084">
    <property type="entry name" value="NUDIX_hydrolase_CS"/>
</dbReference>
<evidence type="ECO:0000256" key="2">
    <source>
        <dbReference type="ARBA" id="ARBA00022695"/>
    </source>
</evidence>
<dbReference type="NCBIfam" id="TIGR00125">
    <property type="entry name" value="cyt_tran_rel"/>
    <property type="match status" value="1"/>
</dbReference>
<evidence type="ECO:0000256" key="1">
    <source>
        <dbReference type="ARBA" id="ARBA00022679"/>
    </source>
</evidence>
<feature type="domain" description="Nudix hydrolase" evidence="4">
    <location>
        <begin position="167"/>
        <end position="308"/>
    </location>
</feature>
<dbReference type="PANTHER" id="PTHR21342:SF0">
    <property type="entry name" value="BIFUNCTIONAL NMN ADENYLYLTRANSFERASE_NUDIX HYDROLASE"/>
    <property type="match status" value="1"/>
</dbReference>
<dbReference type="RefSeq" id="YP_009609773.1">
    <property type="nucleotide sequence ID" value="NC_041997.1"/>
</dbReference>
<accession>A0A218M335</accession>
<evidence type="ECO:0000313" key="6">
    <source>
        <dbReference type="Proteomes" id="UP000224101"/>
    </source>
</evidence>
<dbReference type="InterPro" id="IPR004821">
    <property type="entry name" value="Cyt_trans-like"/>
</dbReference>
<dbReference type="GeneID" id="40085858"/>
<keyword evidence="2 5" id="KW-0548">Nucleotidyltransferase</keyword>
<evidence type="ECO:0000259" key="4">
    <source>
        <dbReference type="PROSITE" id="PS51462"/>
    </source>
</evidence>
<dbReference type="Pfam" id="PF00293">
    <property type="entry name" value="NUDIX"/>
    <property type="match status" value="1"/>
</dbReference>
<dbReference type="Gene3D" id="3.90.79.10">
    <property type="entry name" value="Nucleoside Triphosphate Pyrophosphohydrolase"/>
    <property type="match status" value="1"/>
</dbReference>
<reference evidence="5 6" key="1">
    <citation type="submission" date="2017-08" db="EMBL/GenBank/DDBJ databases">
        <title>Characterization and complete genome sequence of novel bacteriophage infecting the causal agent of bacterial fruit blotch, Acidovorax citrulli.</title>
        <authorList>
            <person name="Midani A.R."/>
            <person name="Park S.-H."/>
            <person name="Choi T.-J."/>
        </authorList>
    </citation>
    <scope>NUCLEOTIDE SEQUENCE [LARGE SCALE GENOMIC DNA]</scope>
</reference>
<dbReference type="Gene3D" id="3.40.50.620">
    <property type="entry name" value="HUPs"/>
    <property type="match status" value="1"/>
</dbReference>
<evidence type="ECO:0000256" key="3">
    <source>
        <dbReference type="ARBA" id="ARBA00022801"/>
    </source>
</evidence>
<keyword evidence="1 5" id="KW-0808">Transferase</keyword>